<accession>E0TII1</accession>
<dbReference type="CDD" id="cd00075">
    <property type="entry name" value="HATPase"/>
    <property type="match status" value="1"/>
</dbReference>
<dbReference type="PROSITE" id="PS50109">
    <property type="entry name" value="HIS_KIN"/>
    <property type="match status" value="1"/>
</dbReference>
<dbReference type="Proteomes" id="UP000001302">
    <property type="component" value="Chromosome"/>
</dbReference>
<evidence type="ECO:0000256" key="4">
    <source>
        <dbReference type="ARBA" id="ARBA00022553"/>
    </source>
</evidence>
<evidence type="ECO:0000256" key="1">
    <source>
        <dbReference type="ARBA" id="ARBA00000085"/>
    </source>
</evidence>
<keyword evidence="8 12" id="KW-1133">Transmembrane helix</keyword>
<evidence type="ECO:0000256" key="10">
    <source>
        <dbReference type="ARBA" id="ARBA00023136"/>
    </source>
</evidence>
<keyword evidence="6 12" id="KW-0812">Transmembrane</keyword>
<sequence>MRIELLLRSSSLRLSIVYSGILLLAFAATGLLVYASSERAAVEQARERIELEVFALEEELRTESLEAMAAAIEARTSRPGALEYWLTAPDGHHLAGRLRIAEGPNGWREIETEGVAPFGDTDILTLTKTLPGGATLSVGEDLTRALSVQKETLLTLIQVGAAAALLALLAGVVATFRTLARMRMIRATLGRASEGDLSARVPTSSSLFSTDLDEIALGLNRMLGRTQDLVAGLRRVTRDVAHDLRTPLSHLRQRLERVGAADTDGERQEGLALTEAKVEQILASFDAILRLAEIEAGASRDRFVPVDVATLCEPLVDAYQPDVENGGRTLTLSADPAPAFGDALLLTQAIANLIENAMRHTPPGTAIGVSCGTGADGRSHLTVTDDGPGIPDGHREAMLEPFARLDPSRSTAGTGLGLSIVAAVATLHGADLALSDAGPGLSVRITFPYLRDAP</sequence>
<dbReference type="InterPro" id="IPR003594">
    <property type="entry name" value="HATPase_dom"/>
</dbReference>
<dbReference type="InterPro" id="IPR003661">
    <property type="entry name" value="HisK_dim/P_dom"/>
</dbReference>
<feature type="transmembrane region" description="Helical" evidence="12">
    <location>
        <begin position="12"/>
        <end position="35"/>
    </location>
</feature>
<dbReference type="InterPro" id="IPR036097">
    <property type="entry name" value="HisK_dim/P_sf"/>
</dbReference>
<feature type="coiled-coil region" evidence="11">
    <location>
        <begin position="39"/>
        <end position="66"/>
    </location>
</feature>
<keyword evidence="5" id="KW-0808">Transferase</keyword>
<dbReference type="Gene3D" id="1.10.287.130">
    <property type="match status" value="1"/>
</dbReference>
<evidence type="ECO:0000256" key="9">
    <source>
        <dbReference type="ARBA" id="ARBA00023012"/>
    </source>
</evidence>
<dbReference type="STRING" id="314260.PB2503_00360"/>
<dbReference type="KEGG" id="pbr:PB2503_00360"/>
<dbReference type="InterPro" id="IPR050428">
    <property type="entry name" value="TCS_sensor_his_kinase"/>
</dbReference>
<dbReference type="EC" id="2.7.13.3" evidence="3"/>
<evidence type="ECO:0000313" key="16">
    <source>
        <dbReference type="Proteomes" id="UP000001302"/>
    </source>
</evidence>
<keyword evidence="10 12" id="KW-0472">Membrane</keyword>
<comment type="catalytic activity">
    <reaction evidence="1">
        <text>ATP + protein L-histidine = ADP + protein N-phospho-L-histidine.</text>
        <dbReference type="EC" id="2.7.13.3"/>
    </reaction>
</comment>
<reference evidence="16" key="1">
    <citation type="submission" date="2010-08" db="EMBL/GenBank/DDBJ databases">
        <title>Genome sequence of Parvularcula bermudensis HTCC2503.</title>
        <authorList>
            <person name="Kang D.-M."/>
            <person name="Oh H.-M."/>
            <person name="Cho J.-C."/>
        </authorList>
    </citation>
    <scope>NUCLEOTIDE SEQUENCE [LARGE SCALE GENOMIC DNA]</scope>
    <source>
        <strain evidence="16">ATCC BAA-594 / HTCC2503 / KCTC 12087</strain>
    </source>
</reference>
<reference evidence="15 16" key="2">
    <citation type="journal article" date="2011" name="J. Bacteriol.">
        <title>Complete genome sequence of strain HTCC2503T of Parvularcula bermudensis, the type species of the order "Parvularculales" in the class Alphaproteobacteria.</title>
        <authorList>
            <person name="Oh H.M."/>
            <person name="Kang I."/>
            <person name="Vergin K.L."/>
            <person name="Kang D."/>
            <person name="Rhee K.H."/>
            <person name="Giovannoni S.J."/>
            <person name="Cho J.C."/>
        </authorList>
    </citation>
    <scope>NUCLEOTIDE SEQUENCE [LARGE SCALE GENOMIC DNA]</scope>
    <source>
        <strain evidence="16">ATCC BAA-594 / HTCC2503 / KCTC 12087</strain>
    </source>
</reference>
<dbReference type="CDD" id="cd00082">
    <property type="entry name" value="HisKA"/>
    <property type="match status" value="1"/>
</dbReference>
<dbReference type="RefSeq" id="WP_013301813.1">
    <property type="nucleotide sequence ID" value="NC_014414.1"/>
</dbReference>
<dbReference type="SUPFAM" id="SSF47384">
    <property type="entry name" value="Homodimeric domain of signal transducing histidine kinase"/>
    <property type="match status" value="1"/>
</dbReference>
<dbReference type="OrthoDB" id="9815202at2"/>
<evidence type="ECO:0000256" key="11">
    <source>
        <dbReference type="SAM" id="Coils"/>
    </source>
</evidence>
<keyword evidence="16" id="KW-1185">Reference proteome</keyword>
<evidence type="ECO:0000256" key="5">
    <source>
        <dbReference type="ARBA" id="ARBA00022679"/>
    </source>
</evidence>
<dbReference type="SMART" id="SM00304">
    <property type="entry name" value="HAMP"/>
    <property type="match status" value="1"/>
</dbReference>
<evidence type="ECO:0000259" key="14">
    <source>
        <dbReference type="PROSITE" id="PS50885"/>
    </source>
</evidence>
<dbReference type="PANTHER" id="PTHR45436:SF8">
    <property type="entry name" value="HISTIDINE KINASE"/>
    <property type="match status" value="1"/>
</dbReference>
<dbReference type="HOGENOM" id="CLU_000445_89_6_5"/>
<dbReference type="PROSITE" id="PS50885">
    <property type="entry name" value="HAMP"/>
    <property type="match status" value="1"/>
</dbReference>
<dbReference type="SMART" id="SM00387">
    <property type="entry name" value="HATPase_c"/>
    <property type="match status" value="1"/>
</dbReference>
<proteinExistence type="predicted"/>
<dbReference type="AlphaFoldDB" id="E0TII1"/>
<dbReference type="GO" id="GO:0000155">
    <property type="term" value="F:phosphorelay sensor kinase activity"/>
    <property type="evidence" value="ECO:0007669"/>
    <property type="project" value="InterPro"/>
</dbReference>
<dbReference type="InterPro" id="IPR004358">
    <property type="entry name" value="Sig_transdc_His_kin-like_C"/>
</dbReference>
<evidence type="ECO:0000256" key="7">
    <source>
        <dbReference type="ARBA" id="ARBA00022777"/>
    </source>
</evidence>
<evidence type="ECO:0000259" key="13">
    <source>
        <dbReference type="PROSITE" id="PS50109"/>
    </source>
</evidence>
<dbReference type="InterPro" id="IPR036890">
    <property type="entry name" value="HATPase_C_sf"/>
</dbReference>
<gene>
    <name evidence="15" type="ordered locus">PB2503_00360</name>
</gene>
<evidence type="ECO:0000313" key="15">
    <source>
        <dbReference type="EMBL" id="ADM10839.1"/>
    </source>
</evidence>
<feature type="domain" description="Histidine kinase" evidence="13">
    <location>
        <begin position="239"/>
        <end position="451"/>
    </location>
</feature>
<dbReference type="SMART" id="SM00388">
    <property type="entry name" value="HisKA"/>
    <property type="match status" value="1"/>
</dbReference>
<evidence type="ECO:0000256" key="3">
    <source>
        <dbReference type="ARBA" id="ARBA00012438"/>
    </source>
</evidence>
<dbReference type="PRINTS" id="PR00344">
    <property type="entry name" value="BCTRLSENSOR"/>
</dbReference>
<dbReference type="Pfam" id="PF02518">
    <property type="entry name" value="HATPase_c"/>
    <property type="match status" value="1"/>
</dbReference>
<dbReference type="PANTHER" id="PTHR45436">
    <property type="entry name" value="SENSOR HISTIDINE KINASE YKOH"/>
    <property type="match status" value="1"/>
</dbReference>
<evidence type="ECO:0000256" key="6">
    <source>
        <dbReference type="ARBA" id="ARBA00022692"/>
    </source>
</evidence>
<dbReference type="InterPro" id="IPR003660">
    <property type="entry name" value="HAMP_dom"/>
</dbReference>
<keyword evidence="4" id="KW-0597">Phosphoprotein</keyword>
<dbReference type="EMBL" id="CP002156">
    <property type="protein sequence ID" value="ADM10839.1"/>
    <property type="molecule type" value="Genomic_DNA"/>
</dbReference>
<evidence type="ECO:0000256" key="2">
    <source>
        <dbReference type="ARBA" id="ARBA00004370"/>
    </source>
</evidence>
<evidence type="ECO:0000256" key="8">
    <source>
        <dbReference type="ARBA" id="ARBA00022989"/>
    </source>
</evidence>
<protein>
    <recommendedName>
        <fullName evidence="3">histidine kinase</fullName>
        <ecNumber evidence="3">2.7.13.3</ecNumber>
    </recommendedName>
</protein>
<dbReference type="SUPFAM" id="SSF55874">
    <property type="entry name" value="ATPase domain of HSP90 chaperone/DNA topoisomerase II/histidine kinase"/>
    <property type="match status" value="1"/>
</dbReference>
<dbReference type="Gene3D" id="3.30.565.10">
    <property type="entry name" value="Histidine kinase-like ATPase, C-terminal domain"/>
    <property type="match status" value="1"/>
</dbReference>
<evidence type="ECO:0000256" key="12">
    <source>
        <dbReference type="SAM" id="Phobius"/>
    </source>
</evidence>
<dbReference type="eggNOG" id="COG2205">
    <property type="taxonomic scope" value="Bacteria"/>
</dbReference>
<keyword evidence="7 15" id="KW-0418">Kinase</keyword>
<organism evidence="15 16">
    <name type="scientific">Parvularcula bermudensis (strain ATCC BAA-594 / HTCC2503 / KCTC 12087)</name>
    <dbReference type="NCBI Taxonomy" id="314260"/>
    <lineage>
        <taxon>Bacteria</taxon>
        <taxon>Pseudomonadati</taxon>
        <taxon>Pseudomonadota</taxon>
        <taxon>Alphaproteobacteria</taxon>
        <taxon>Parvularculales</taxon>
        <taxon>Parvularculaceae</taxon>
        <taxon>Parvularcula</taxon>
    </lineage>
</organism>
<keyword evidence="9" id="KW-0902">Two-component regulatory system</keyword>
<feature type="transmembrane region" description="Helical" evidence="12">
    <location>
        <begin position="153"/>
        <end position="176"/>
    </location>
</feature>
<dbReference type="GO" id="GO:0005886">
    <property type="term" value="C:plasma membrane"/>
    <property type="evidence" value="ECO:0007669"/>
    <property type="project" value="TreeGrafter"/>
</dbReference>
<dbReference type="InterPro" id="IPR005467">
    <property type="entry name" value="His_kinase_dom"/>
</dbReference>
<name>E0TII1_PARBH</name>
<comment type="subcellular location">
    <subcellularLocation>
        <location evidence="2">Membrane</location>
    </subcellularLocation>
</comment>
<keyword evidence="11" id="KW-0175">Coiled coil</keyword>
<feature type="domain" description="HAMP" evidence="14">
    <location>
        <begin position="176"/>
        <end position="231"/>
    </location>
</feature>